<dbReference type="EMBL" id="PXZO01000016">
    <property type="protein sequence ID" value="PSK11651.1"/>
    <property type="molecule type" value="Genomic_DNA"/>
</dbReference>
<evidence type="ECO:0000256" key="1">
    <source>
        <dbReference type="SAM" id="SignalP"/>
    </source>
</evidence>
<reference evidence="2 3" key="1">
    <citation type="submission" date="2018-03" db="EMBL/GenBank/DDBJ databases">
        <title>Brevisbacillus phylogenomics.</title>
        <authorList>
            <person name="Dunlap C."/>
        </authorList>
    </citation>
    <scope>NUCLEOTIDE SEQUENCE [LARGE SCALE GENOMIC DNA]</scope>
    <source>
        <strain evidence="2 3">NRRL B-41110</strain>
    </source>
</reference>
<accession>A0ABX5FT44</accession>
<gene>
    <name evidence="2" type="ORF">C7R92_09385</name>
</gene>
<keyword evidence="1" id="KW-0732">Signal</keyword>
<name>A0ABX5FT44_9BACL</name>
<evidence type="ECO:0008006" key="4">
    <source>
        <dbReference type="Google" id="ProtNLM"/>
    </source>
</evidence>
<dbReference type="Proteomes" id="UP000241645">
    <property type="component" value="Unassembled WGS sequence"/>
</dbReference>
<feature type="chain" id="PRO_5046247496" description="DUF4352 domain-containing protein" evidence="1">
    <location>
        <begin position="23"/>
        <end position="198"/>
    </location>
</feature>
<keyword evidence="3" id="KW-1185">Reference proteome</keyword>
<proteinExistence type="predicted"/>
<evidence type="ECO:0000313" key="2">
    <source>
        <dbReference type="EMBL" id="PSK11651.1"/>
    </source>
</evidence>
<protein>
    <recommendedName>
        <fullName evidence="4">DUF4352 domain-containing protein</fullName>
    </recommendedName>
</protein>
<feature type="signal peptide" evidence="1">
    <location>
        <begin position="1"/>
        <end position="22"/>
    </location>
</feature>
<dbReference type="GeneID" id="95750336"/>
<dbReference type="RefSeq" id="WP_106834049.1">
    <property type="nucleotide sequence ID" value="NZ_JARMEW010000044.1"/>
</dbReference>
<comment type="caution">
    <text evidence="2">The sequence shown here is derived from an EMBL/GenBank/DDBJ whole genome shotgun (WGS) entry which is preliminary data.</text>
</comment>
<sequence length="198" mass="22242">MKKLITMISTAALVVGVWSALAFKEIKETAHADSHSNALAKVYKSTDELVENSNVIIKAKLPNEYRKEQVSEIVFYVYEVKVDKVYNNETDQKISEGDTVEVYRVIGFDTGGGKEMADIVAPKFQELEQGEYLLFLNGSYDEDLKKHILIPNLPHQLYKSDNSKGLNSKKSVDSQFESIAESEAFPSINEDDLLDAIK</sequence>
<evidence type="ECO:0000313" key="3">
    <source>
        <dbReference type="Proteomes" id="UP000241645"/>
    </source>
</evidence>
<organism evidence="2 3">
    <name type="scientific">Brevibacillus porteri</name>
    <dbReference type="NCBI Taxonomy" id="2126350"/>
    <lineage>
        <taxon>Bacteria</taxon>
        <taxon>Bacillati</taxon>
        <taxon>Bacillota</taxon>
        <taxon>Bacilli</taxon>
        <taxon>Bacillales</taxon>
        <taxon>Paenibacillaceae</taxon>
        <taxon>Brevibacillus</taxon>
    </lineage>
</organism>